<dbReference type="EMBL" id="VIEB01000148">
    <property type="protein sequence ID" value="TQE03905.1"/>
    <property type="molecule type" value="Genomic_DNA"/>
</dbReference>
<comment type="caution">
    <text evidence="1">The sequence shown here is derived from an EMBL/GenBank/DDBJ whole genome shotgun (WGS) entry which is preliminary data.</text>
</comment>
<evidence type="ECO:0000313" key="1">
    <source>
        <dbReference type="EMBL" id="TQE03905.1"/>
    </source>
</evidence>
<sequence>MKEHKNSKVLSEGVLWMVSAVEDFGVAHVKLKELIDFCKETGLQSTAAATRNSTIKLLGAIHKFVGPAELFAALRGRLYDSKLATKNLVAATLTVVGNVASAIGAPAEMLSKVPYITAAISDTKLGAEGRKDLFEWLTRQLSGLSDFSDAAHLLKPASSALTDKSSDVGKAAETCVSEILRVSGHETVEKILRDIHGPTLALVERLKPHGSFHLWCFCL</sequence>
<dbReference type="PANTHER" id="PTHR12609">
    <property type="entry name" value="MICROTUBULE ASSOCIATED PROTEIN XMAP215"/>
    <property type="match status" value="1"/>
</dbReference>
<dbReference type="GO" id="GO:0051010">
    <property type="term" value="F:microtubule plus-end binding"/>
    <property type="evidence" value="ECO:0007669"/>
    <property type="project" value="InterPro"/>
</dbReference>
<reference evidence="1 2" key="1">
    <citation type="journal article" date="2019" name="G3 (Bethesda)">
        <title>Sequencing of a Wild Apple (Malus baccata) Genome Unravels the Differences Between Cultivated and Wild Apple Species Regarding Disease Resistance and Cold Tolerance.</title>
        <authorList>
            <person name="Chen X."/>
        </authorList>
    </citation>
    <scope>NUCLEOTIDE SEQUENCE [LARGE SCALE GENOMIC DNA]</scope>
    <source>
        <strain evidence="2">cv. Shandingzi</strain>
        <tissue evidence="1">Leaves</tissue>
    </source>
</reference>
<dbReference type="GO" id="GO:0061863">
    <property type="term" value="F:microtubule plus end polymerase"/>
    <property type="evidence" value="ECO:0007669"/>
    <property type="project" value="InterPro"/>
</dbReference>
<evidence type="ECO:0000313" key="2">
    <source>
        <dbReference type="Proteomes" id="UP000315295"/>
    </source>
</evidence>
<dbReference type="InterPro" id="IPR016024">
    <property type="entry name" value="ARM-type_fold"/>
</dbReference>
<protein>
    <recommendedName>
        <fullName evidence="3">TOG domain-containing protein</fullName>
    </recommendedName>
</protein>
<dbReference type="GO" id="GO:0007051">
    <property type="term" value="P:spindle organization"/>
    <property type="evidence" value="ECO:0007669"/>
    <property type="project" value="InterPro"/>
</dbReference>
<dbReference type="STRING" id="106549.A0A540MYN3"/>
<dbReference type="GO" id="GO:0046785">
    <property type="term" value="P:microtubule polymerization"/>
    <property type="evidence" value="ECO:0007669"/>
    <property type="project" value="InterPro"/>
</dbReference>
<dbReference type="GO" id="GO:0030951">
    <property type="term" value="P:establishment or maintenance of microtubule cytoskeleton polarity"/>
    <property type="evidence" value="ECO:0007669"/>
    <property type="project" value="InterPro"/>
</dbReference>
<name>A0A540MYN3_MALBA</name>
<proteinExistence type="predicted"/>
<dbReference type="Gene3D" id="1.25.10.10">
    <property type="entry name" value="Leucine-rich Repeat Variant"/>
    <property type="match status" value="2"/>
</dbReference>
<gene>
    <name evidence="1" type="ORF">C1H46_010432</name>
</gene>
<evidence type="ECO:0008006" key="3">
    <source>
        <dbReference type="Google" id="ProtNLM"/>
    </source>
</evidence>
<dbReference type="InterPro" id="IPR011989">
    <property type="entry name" value="ARM-like"/>
</dbReference>
<dbReference type="InterPro" id="IPR045110">
    <property type="entry name" value="XMAP215"/>
</dbReference>
<dbReference type="AlphaFoldDB" id="A0A540MYN3"/>
<organism evidence="1 2">
    <name type="scientific">Malus baccata</name>
    <name type="common">Siberian crab apple</name>
    <name type="synonym">Pyrus baccata</name>
    <dbReference type="NCBI Taxonomy" id="106549"/>
    <lineage>
        <taxon>Eukaryota</taxon>
        <taxon>Viridiplantae</taxon>
        <taxon>Streptophyta</taxon>
        <taxon>Embryophyta</taxon>
        <taxon>Tracheophyta</taxon>
        <taxon>Spermatophyta</taxon>
        <taxon>Magnoliopsida</taxon>
        <taxon>eudicotyledons</taxon>
        <taxon>Gunneridae</taxon>
        <taxon>Pentapetalae</taxon>
        <taxon>rosids</taxon>
        <taxon>fabids</taxon>
        <taxon>Rosales</taxon>
        <taxon>Rosaceae</taxon>
        <taxon>Amygdaloideae</taxon>
        <taxon>Maleae</taxon>
        <taxon>Malus</taxon>
    </lineage>
</organism>
<keyword evidence="2" id="KW-1185">Reference proteome</keyword>
<dbReference type="Proteomes" id="UP000315295">
    <property type="component" value="Unassembled WGS sequence"/>
</dbReference>
<dbReference type="SUPFAM" id="SSF48371">
    <property type="entry name" value="ARM repeat"/>
    <property type="match status" value="1"/>
</dbReference>
<accession>A0A540MYN3</accession>